<reference evidence="1" key="1">
    <citation type="submission" date="2022-08" db="EMBL/GenBank/DDBJ databases">
        <title>Genome Sequence of the sulphate-reducing bacterium, Pseudodesulfovibrio portus JCM14722.</title>
        <authorList>
            <person name="Kondo R."/>
            <person name="Kataoka T."/>
        </authorList>
    </citation>
    <scope>NUCLEOTIDE SEQUENCE</scope>
    <source>
        <strain evidence="1">JCM 14722</strain>
    </source>
</reference>
<sequence length="259" mass="29170">MTLEALQPFLKELDAWQKAGRTVELWWRDDNATVPTVELDRLISVSNRHEIPCGLAAIPAGAGEPLRKAVSDAAHVWVLQHGFSHADHSPDGSEHFELGLHRPKSVVLDELRQGMLKFNQLFKVRFVPVLVPPWSHIDSQLLPYLPVMGFRGLSCVHREQRPVPPDDLRMVNVHCDVLAWSEKGDAGFAGADACVKDMVDHLRAKRTGEADETEPTGMRTHHLDMEADAWEFVETLFELTRDHPAVRWLSPAGIWPLPE</sequence>
<accession>A0ABN6RTG4</accession>
<dbReference type="InterPro" id="IPR011330">
    <property type="entry name" value="Glyco_hydro/deAcase_b/a-brl"/>
</dbReference>
<evidence type="ECO:0000313" key="1">
    <source>
        <dbReference type="EMBL" id="BDQ34404.1"/>
    </source>
</evidence>
<dbReference type="CDD" id="cd10928">
    <property type="entry name" value="CE4_u4"/>
    <property type="match status" value="1"/>
</dbReference>
<dbReference type="SUPFAM" id="SSF88713">
    <property type="entry name" value="Glycoside hydrolase/deacetylase"/>
    <property type="match status" value="1"/>
</dbReference>
<dbReference type="EMBL" id="AP026708">
    <property type="protein sequence ID" value="BDQ34404.1"/>
    <property type="molecule type" value="Genomic_DNA"/>
</dbReference>
<proteinExistence type="predicted"/>
<organism evidence="1 2">
    <name type="scientific">Pseudodesulfovibrio portus</name>
    <dbReference type="NCBI Taxonomy" id="231439"/>
    <lineage>
        <taxon>Bacteria</taxon>
        <taxon>Pseudomonadati</taxon>
        <taxon>Thermodesulfobacteriota</taxon>
        <taxon>Desulfovibrionia</taxon>
        <taxon>Desulfovibrionales</taxon>
        <taxon>Desulfovibrionaceae</taxon>
    </lineage>
</organism>
<evidence type="ECO:0000313" key="2">
    <source>
        <dbReference type="Proteomes" id="UP001061361"/>
    </source>
</evidence>
<name>A0ABN6RTG4_9BACT</name>
<dbReference type="Proteomes" id="UP001061361">
    <property type="component" value="Chromosome"/>
</dbReference>
<protein>
    <submittedName>
        <fullName evidence="1">Polysaccharide deacetylase</fullName>
    </submittedName>
</protein>
<dbReference type="RefSeq" id="WP_264981312.1">
    <property type="nucleotide sequence ID" value="NZ_AP026708.1"/>
</dbReference>
<gene>
    <name evidence="1" type="ORF">JCM14722_19460</name>
</gene>
<dbReference type="InterPro" id="IPR049591">
    <property type="entry name" value="CE4_u4-like"/>
</dbReference>
<keyword evidence="2" id="KW-1185">Reference proteome</keyword>